<reference evidence="4" key="1">
    <citation type="journal article" date="2016" name="Genome Announc.">
        <title>Draft genome sequences of fungus Aspergillus calidoustus.</title>
        <authorList>
            <person name="Horn F."/>
            <person name="Linde J."/>
            <person name="Mattern D.J."/>
            <person name="Walther G."/>
            <person name="Guthke R."/>
            <person name="Scherlach K."/>
            <person name="Martin K."/>
            <person name="Brakhage A.A."/>
            <person name="Petzke L."/>
            <person name="Valiante V."/>
        </authorList>
    </citation>
    <scope>NUCLEOTIDE SEQUENCE [LARGE SCALE GENOMIC DNA]</scope>
    <source>
        <strain evidence="4">SF006504</strain>
    </source>
</reference>
<organism evidence="3 4">
    <name type="scientific">Aspergillus calidoustus</name>
    <dbReference type="NCBI Taxonomy" id="454130"/>
    <lineage>
        <taxon>Eukaryota</taxon>
        <taxon>Fungi</taxon>
        <taxon>Dikarya</taxon>
        <taxon>Ascomycota</taxon>
        <taxon>Pezizomycotina</taxon>
        <taxon>Eurotiomycetes</taxon>
        <taxon>Eurotiomycetidae</taxon>
        <taxon>Eurotiales</taxon>
        <taxon>Aspergillaceae</taxon>
        <taxon>Aspergillus</taxon>
        <taxon>Aspergillus subgen. Nidulantes</taxon>
    </lineage>
</organism>
<sequence length="320" mass="34909">MASEDYYNDTKRFDGQSPISSYSPAAPEQQQTPMPPASGYNAYQPQYYAGPQYPPQTQPQSQPESYYQNQYQPTGYGEQYQQPPPPPYYQQPHTEQPPYASPQPAYAPAATATPDGPVNPADPNDRGVLGAIAGGAAGGYTGHQVHHGVLGTLGGALAGSLAEDAIKKKTSEKKEKKEKKSRFGFHRRGSSSSSCSSDSEKEDKKPKPAPAPQQRSGNFSASSNSISLRGNYELVASCRSRSGHQHESRLPLSSVLTNEFGHFKWKRNGNFGASARNARLTEGGRVLEAELADGRGGWRRDWIRLDERISNDDGNLVFLD</sequence>
<feature type="region of interest" description="Disordered" evidence="1">
    <location>
        <begin position="1"/>
        <end position="147"/>
    </location>
</feature>
<name>A0A0U5GNG4_ASPCI</name>
<feature type="compositionally biased region" description="Basic residues" evidence="1">
    <location>
        <begin position="176"/>
        <end position="189"/>
    </location>
</feature>
<evidence type="ECO:0000259" key="2">
    <source>
        <dbReference type="SMART" id="SM01111"/>
    </source>
</evidence>
<dbReference type="SMART" id="SM01111">
    <property type="entry name" value="CVNH"/>
    <property type="match status" value="1"/>
</dbReference>
<dbReference type="Pfam" id="PF08881">
    <property type="entry name" value="CVNH"/>
    <property type="match status" value="1"/>
</dbReference>
<dbReference type="InterPro" id="IPR008816">
    <property type="entry name" value="Gly_zipper_2TM_dom"/>
</dbReference>
<dbReference type="Pfam" id="PF05433">
    <property type="entry name" value="Rick_17kDa_Anti"/>
    <property type="match status" value="1"/>
</dbReference>
<evidence type="ECO:0000256" key="1">
    <source>
        <dbReference type="SAM" id="MobiDB-lite"/>
    </source>
</evidence>
<feature type="compositionally biased region" description="Gly residues" evidence="1">
    <location>
        <begin position="132"/>
        <end position="141"/>
    </location>
</feature>
<feature type="region of interest" description="Disordered" evidence="1">
    <location>
        <begin position="168"/>
        <end position="224"/>
    </location>
</feature>
<dbReference type="PANTHER" id="PTHR37014">
    <property type="entry name" value="EXPRESSION LETHALITY PROTEIN HEL10, PUTATIVE (AFU_ORTHOLOGUE AFUA_1G06580)-RELATED"/>
    <property type="match status" value="1"/>
</dbReference>
<dbReference type="GO" id="GO:0019867">
    <property type="term" value="C:outer membrane"/>
    <property type="evidence" value="ECO:0007669"/>
    <property type="project" value="InterPro"/>
</dbReference>
<dbReference type="Proteomes" id="UP000054771">
    <property type="component" value="Unassembled WGS sequence"/>
</dbReference>
<evidence type="ECO:0000313" key="4">
    <source>
        <dbReference type="Proteomes" id="UP000054771"/>
    </source>
</evidence>
<feature type="compositionally biased region" description="Low complexity" evidence="1">
    <location>
        <begin position="90"/>
        <end position="114"/>
    </location>
</feature>
<dbReference type="PANTHER" id="PTHR37014:SF8">
    <property type="entry name" value="RICH PROTEIN, PUTATIVE (AFU_ORTHOLOGUE AFUA_7G04870)-RELATED"/>
    <property type="match status" value="1"/>
</dbReference>
<dbReference type="AlphaFoldDB" id="A0A0U5GNG4"/>
<dbReference type="EMBL" id="CDMC01000002">
    <property type="protein sequence ID" value="CEN60675.1"/>
    <property type="molecule type" value="Genomic_DNA"/>
</dbReference>
<dbReference type="Gene3D" id="2.30.60.10">
    <property type="entry name" value="Cyanovirin-N"/>
    <property type="match status" value="1"/>
</dbReference>
<dbReference type="InterPro" id="IPR036673">
    <property type="entry name" value="Cyanovirin-N_sf"/>
</dbReference>
<proteinExistence type="predicted"/>
<protein>
    <recommendedName>
        <fullName evidence="2">Cyanovirin-N domain-containing protein</fullName>
    </recommendedName>
</protein>
<dbReference type="InterPro" id="IPR011058">
    <property type="entry name" value="Cyanovirin-N"/>
</dbReference>
<feature type="compositionally biased region" description="Low complexity" evidence="1">
    <location>
        <begin position="58"/>
        <end position="81"/>
    </location>
</feature>
<keyword evidence="4" id="KW-1185">Reference proteome</keyword>
<dbReference type="OMA" id="DQIWPGQ"/>
<gene>
    <name evidence="3" type="ORF">ASPCAL03110</name>
</gene>
<feature type="domain" description="Cyanovirin-N" evidence="2">
    <location>
        <begin position="218"/>
        <end position="318"/>
    </location>
</feature>
<dbReference type="OrthoDB" id="2441380at2759"/>
<evidence type="ECO:0000313" key="3">
    <source>
        <dbReference type="EMBL" id="CEN60675.1"/>
    </source>
</evidence>
<feature type="compositionally biased region" description="Low complexity" evidence="1">
    <location>
        <begin position="39"/>
        <end position="51"/>
    </location>
</feature>
<accession>A0A0U5GNG4</accession>
<feature type="compositionally biased region" description="Polar residues" evidence="1">
    <location>
        <begin position="17"/>
        <end position="32"/>
    </location>
</feature>
<dbReference type="SUPFAM" id="SSF51322">
    <property type="entry name" value="Cyanovirin-N"/>
    <property type="match status" value="1"/>
</dbReference>